<keyword evidence="1" id="KW-1133">Transmembrane helix</keyword>
<name>A0A172U0Y4_9BACT</name>
<protein>
    <recommendedName>
        <fullName evidence="4">PepSY domain-containing protein</fullName>
    </recommendedName>
</protein>
<dbReference type="OrthoDB" id="111691at2"/>
<dbReference type="EMBL" id="CP011390">
    <property type="protein sequence ID" value="ANE53019.1"/>
    <property type="molecule type" value="Genomic_DNA"/>
</dbReference>
<keyword evidence="1" id="KW-0472">Membrane</keyword>
<dbReference type="STRING" id="1492898.SY85_23635"/>
<accession>A0A172U0Y4</accession>
<evidence type="ECO:0008006" key="4">
    <source>
        <dbReference type="Google" id="ProtNLM"/>
    </source>
</evidence>
<dbReference type="Pfam" id="PF03929">
    <property type="entry name" value="PepSY_TM"/>
    <property type="match status" value="1"/>
</dbReference>
<dbReference type="Proteomes" id="UP000077177">
    <property type="component" value="Chromosome"/>
</dbReference>
<organism evidence="2 3">
    <name type="scientific">Flavisolibacter tropicus</name>
    <dbReference type="NCBI Taxonomy" id="1492898"/>
    <lineage>
        <taxon>Bacteria</taxon>
        <taxon>Pseudomonadati</taxon>
        <taxon>Bacteroidota</taxon>
        <taxon>Chitinophagia</taxon>
        <taxon>Chitinophagales</taxon>
        <taxon>Chitinophagaceae</taxon>
        <taxon>Flavisolibacter</taxon>
    </lineage>
</organism>
<feature type="transmembrane region" description="Helical" evidence="1">
    <location>
        <begin position="50"/>
        <end position="71"/>
    </location>
</feature>
<reference evidence="3" key="1">
    <citation type="submission" date="2015-01" db="EMBL/GenBank/DDBJ databases">
        <title>Flavisolibacter sp./LCS9/ whole genome sequencing.</title>
        <authorList>
            <person name="Kim M.K."/>
            <person name="Srinivasan S."/>
            <person name="Lee J.-J."/>
        </authorList>
    </citation>
    <scope>NUCLEOTIDE SEQUENCE [LARGE SCALE GENOMIC DNA]</scope>
    <source>
        <strain evidence="3">LCS9</strain>
    </source>
</reference>
<sequence>MTCYFDQYSLKELSAQSYYGRYKDAVVADKPIRMNYDLHTGAIRGIAGKILVFCASLIAASLPVTRFYIWWGRRNKKKVAKPVAVNANLAGSI</sequence>
<evidence type="ECO:0000256" key="1">
    <source>
        <dbReference type="SAM" id="Phobius"/>
    </source>
</evidence>
<dbReference type="InterPro" id="IPR005625">
    <property type="entry name" value="PepSY-ass_TM"/>
</dbReference>
<evidence type="ECO:0000313" key="3">
    <source>
        <dbReference type="Proteomes" id="UP000077177"/>
    </source>
</evidence>
<dbReference type="AlphaFoldDB" id="A0A172U0Y4"/>
<reference evidence="2 3" key="2">
    <citation type="journal article" date="2016" name="Int. J. Syst. Evol. Microbiol.">
        <title>Flavisolibacter tropicus sp. nov., isolated from tropical soil.</title>
        <authorList>
            <person name="Lee J.J."/>
            <person name="Kang M.S."/>
            <person name="Kim G.S."/>
            <person name="Lee C.S."/>
            <person name="Lim S."/>
            <person name="Lee J."/>
            <person name="Roh S.H."/>
            <person name="Kang H."/>
            <person name="Ha J.M."/>
            <person name="Bae S."/>
            <person name="Jung H.Y."/>
            <person name="Kim M.K."/>
        </authorList>
    </citation>
    <scope>NUCLEOTIDE SEQUENCE [LARGE SCALE GENOMIC DNA]</scope>
    <source>
        <strain evidence="2 3">LCS9</strain>
    </source>
</reference>
<keyword evidence="3" id="KW-1185">Reference proteome</keyword>
<evidence type="ECO:0000313" key="2">
    <source>
        <dbReference type="EMBL" id="ANE53019.1"/>
    </source>
</evidence>
<proteinExistence type="predicted"/>
<gene>
    <name evidence="2" type="ORF">SY85_23635</name>
</gene>
<keyword evidence="1" id="KW-0812">Transmembrane</keyword>
<dbReference type="PANTHER" id="PTHR34219">
    <property type="entry name" value="IRON-REGULATED INNER MEMBRANE PROTEIN-RELATED"/>
    <property type="match status" value="1"/>
</dbReference>
<dbReference type="KEGG" id="fla:SY85_23635"/>